<sequence>MSFTTFIESFNFTATDSVKTKHKKASETSKVLKKSSLSSILKPQSSLSSKDSNKLKKSVSIQSSKLAVSYDSPEIGNDQERKDLHDGNAGHPLVTGSWSNDKDVLDKIVFSLKYADQKRNTDNMELPDFAMLSNETDLADMEKEADLVEYKSDCPKVCPSRDVLVCARCQHGIFRTFLSVCHMRMFTCNHIDEFLQLVSRTPCILSAPYLSEEGMEPKGRVVEDDDDDKIMRYIICRDQDRMDKDGKSADPRCSFPLIIKTNKFFYDYKHVRHPLDPHLVTNQTIHEVRSNSHSDDSDENKSQHTSHNIS</sequence>
<name>A0A9R0F030_SPOFR</name>
<dbReference type="AlphaFoldDB" id="A0A9R0F030"/>
<keyword evidence="2" id="KW-1185">Reference proteome</keyword>
<dbReference type="GeneID" id="126911822"/>
<protein>
    <submittedName>
        <fullName evidence="3">Uncharacterized protein LOC126911822</fullName>
    </submittedName>
</protein>
<organism evidence="2 3">
    <name type="scientific">Spodoptera frugiperda</name>
    <name type="common">Fall armyworm</name>
    <dbReference type="NCBI Taxonomy" id="7108"/>
    <lineage>
        <taxon>Eukaryota</taxon>
        <taxon>Metazoa</taxon>
        <taxon>Ecdysozoa</taxon>
        <taxon>Arthropoda</taxon>
        <taxon>Hexapoda</taxon>
        <taxon>Insecta</taxon>
        <taxon>Pterygota</taxon>
        <taxon>Neoptera</taxon>
        <taxon>Endopterygota</taxon>
        <taxon>Lepidoptera</taxon>
        <taxon>Glossata</taxon>
        <taxon>Ditrysia</taxon>
        <taxon>Noctuoidea</taxon>
        <taxon>Noctuidae</taxon>
        <taxon>Amphipyrinae</taxon>
        <taxon>Spodoptera</taxon>
    </lineage>
</organism>
<evidence type="ECO:0000256" key="1">
    <source>
        <dbReference type="SAM" id="MobiDB-lite"/>
    </source>
</evidence>
<dbReference type="Gene3D" id="3.30.60.30">
    <property type="match status" value="1"/>
</dbReference>
<gene>
    <name evidence="3" type="primary">LOC126911822</name>
</gene>
<accession>A0A9R0F030</accession>
<dbReference type="OrthoDB" id="7451940at2759"/>
<reference evidence="3" key="1">
    <citation type="submission" date="2025-08" db="UniProtKB">
        <authorList>
            <consortium name="RefSeq"/>
        </authorList>
    </citation>
    <scope>IDENTIFICATION</scope>
    <source>
        <tissue evidence="3">Whole larval tissue</tissue>
    </source>
</reference>
<dbReference type="RefSeq" id="XP_050556725.1">
    <property type="nucleotide sequence ID" value="XM_050700768.1"/>
</dbReference>
<feature type="compositionally biased region" description="Basic and acidic residues" evidence="1">
    <location>
        <begin position="78"/>
        <end position="88"/>
    </location>
</feature>
<evidence type="ECO:0000313" key="2">
    <source>
        <dbReference type="Proteomes" id="UP000829999"/>
    </source>
</evidence>
<dbReference type="Proteomes" id="UP000829999">
    <property type="component" value="Chromosome 19"/>
</dbReference>
<feature type="compositionally biased region" description="Basic and acidic residues" evidence="1">
    <location>
        <begin position="288"/>
        <end position="302"/>
    </location>
</feature>
<feature type="region of interest" description="Disordered" evidence="1">
    <location>
        <begin position="70"/>
        <end position="89"/>
    </location>
</feature>
<proteinExistence type="predicted"/>
<feature type="region of interest" description="Disordered" evidence="1">
    <location>
        <begin position="288"/>
        <end position="310"/>
    </location>
</feature>
<evidence type="ECO:0000313" key="3">
    <source>
        <dbReference type="RefSeq" id="XP_050556725.1"/>
    </source>
</evidence>